<proteinExistence type="predicted"/>
<accession>A0A2K3DGN5</accession>
<feature type="domain" description="Beta-lactamase-related" evidence="2">
    <location>
        <begin position="54"/>
        <end position="358"/>
    </location>
</feature>
<gene>
    <name evidence="3" type="ORF">CHLRE_08g362600v5</name>
</gene>
<dbReference type="EMBL" id="CM008969">
    <property type="protein sequence ID" value="PNW79677.1"/>
    <property type="molecule type" value="Genomic_DNA"/>
</dbReference>
<sequence>MNYPNFPVVGLLAAVKRIDVKIPTSEYPASPWSYTAAFGGFGFRNWPNSIVMLDDDKGRIGSCTKSFTATMMAMLIEKNTTYGSPAKRLMWSTKLKEVFPLDKWVITTAYRDATLLNVFNMQGGFPREIDDSKITVANSDPRGQRAQYAKELLKSTPANAVGNGTALYSNAGYILMGHVIEIVTNSTWETKLKNMLLIPMGLTSAALGPIGVNNQNQGAYGHMAKYKNNLDYSAVFGNTIAGKAPAGDLHMTAKDHAYWVAWHTRGRMPGGAPASCPCFSIGCIYPCLSSNSFAVLHAVGGMASYGAGFYRGGNSWAGPSASLHNGAIGGWYSEQWVMPDKGLSVSVMTNHWRRNQTDNSSIFPFDVVADAVSTLTKKYELPTYCSTPKTLPYTLVAQKVDASCMRNTVHKPFTKCSSTSNGFEKLPVAPFKAEVFLDCAKACVADTMCLAWRFISLKNATNYTEITSSGKGCRLIYRRTIVTGIDSTGRRLRGALATDDEEPVAGSDSGAMEAGELAAEGSSRGRRGMLAFVGPAYVCTSDNSATSGEAKAVKSNWNINIGVDNLEPYSSSANGLCVANMTACSDLCLSASQGIPASGFNGNQAQGPCRAWTWNAATKWCYMYSQTPSDITMVSQAPIAHCILKSGKVAGC</sequence>
<dbReference type="Proteomes" id="UP000006906">
    <property type="component" value="Chromosome 8"/>
</dbReference>
<dbReference type="KEGG" id="cre:CHLRE_08g362600v5"/>
<dbReference type="ExpressionAtlas" id="A0A2K3DGN5">
    <property type="expression patterns" value="baseline"/>
</dbReference>
<dbReference type="Gramene" id="PNW79677">
    <property type="protein sequence ID" value="PNW79677"/>
    <property type="gene ID" value="CHLRE_08g362600v5"/>
</dbReference>
<evidence type="ECO:0000313" key="4">
    <source>
        <dbReference type="Proteomes" id="UP000006906"/>
    </source>
</evidence>
<evidence type="ECO:0000259" key="2">
    <source>
        <dbReference type="Pfam" id="PF00144"/>
    </source>
</evidence>
<dbReference type="InParanoid" id="A0A2K3DGN5"/>
<evidence type="ECO:0000313" key="3">
    <source>
        <dbReference type="EMBL" id="PNW79677.1"/>
    </source>
</evidence>
<keyword evidence="4" id="KW-1185">Reference proteome</keyword>
<organism evidence="3 4">
    <name type="scientific">Chlamydomonas reinhardtii</name>
    <name type="common">Chlamydomonas smithii</name>
    <dbReference type="NCBI Taxonomy" id="3055"/>
    <lineage>
        <taxon>Eukaryota</taxon>
        <taxon>Viridiplantae</taxon>
        <taxon>Chlorophyta</taxon>
        <taxon>core chlorophytes</taxon>
        <taxon>Chlorophyceae</taxon>
        <taxon>CS clade</taxon>
        <taxon>Chlamydomonadales</taxon>
        <taxon>Chlamydomonadaceae</taxon>
        <taxon>Chlamydomonas</taxon>
    </lineage>
</organism>
<evidence type="ECO:0000256" key="1">
    <source>
        <dbReference type="SAM" id="MobiDB-lite"/>
    </source>
</evidence>
<dbReference type="SUPFAM" id="SSF56601">
    <property type="entry name" value="beta-lactamase/transpeptidase-like"/>
    <property type="match status" value="1"/>
</dbReference>
<name>A0A2K3DGN5_CHLRE</name>
<dbReference type="PANTHER" id="PTHR46825">
    <property type="entry name" value="D-ALANYL-D-ALANINE-CARBOXYPEPTIDASE/ENDOPEPTIDASE AMPH"/>
    <property type="match status" value="1"/>
</dbReference>
<dbReference type="InterPro" id="IPR012338">
    <property type="entry name" value="Beta-lactam/transpept-like"/>
</dbReference>
<dbReference type="OrthoDB" id="5946976at2759"/>
<dbReference type="STRING" id="3055.A0A2K3DGN5"/>
<dbReference type="GeneID" id="5721601"/>
<dbReference type="PaxDb" id="3055-EDP00966"/>
<dbReference type="InterPro" id="IPR050491">
    <property type="entry name" value="AmpC-like"/>
</dbReference>
<dbReference type="Gene3D" id="3.40.710.10">
    <property type="entry name" value="DD-peptidase/beta-lactamase superfamily"/>
    <property type="match status" value="1"/>
</dbReference>
<protein>
    <recommendedName>
        <fullName evidence="2">Beta-lactamase-related domain-containing protein</fullName>
    </recommendedName>
</protein>
<dbReference type="InterPro" id="IPR001466">
    <property type="entry name" value="Beta-lactam-related"/>
</dbReference>
<dbReference type="PANTHER" id="PTHR46825:SF9">
    <property type="entry name" value="BETA-LACTAMASE-RELATED DOMAIN-CONTAINING PROTEIN"/>
    <property type="match status" value="1"/>
</dbReference>
<dbReference type="Pfam" id="PF00144">
    <property type="entry name" value="Beta-lactamase"/>
    <property type="match status" value="1"/>
</dbReference>
<dbReference type="AlphaFoldDB" id="A0A2K3DGN5"/>
<reference evidence="3 4" key="1">
    <citation type="journal article" date="2007" name="Science">
        <title>The Chlamydomonas genome reveals the evolution of key animal and plant functions.</title>
        <authorList>
            <person name="Merchant S.S."/>
            <person name="Prochnik S.E."/>
            <person name="Vallon O."/>
            <person name="Harris E.H."/>
            <person name="Karpowicz S.J."/>
            <person name="Witman G.B."/>
            <person name="Terry A."/>
            <person name="Salamov A."/>
            <person name="Fritz-Laylin L.K."/>
            <person name="Marechal-Drouard L."/>
            <person name="Marshall W.F."/>
            <person name="Qu L.H."/>
            <person name="Nelson D.R."/>
            <person name="Sanderfoot A.A."/>
            <person name="Spalding M.H."/>
            <person name="Kapitonov V.V."/>
            <person name="Ren Q."/>
            <person name="Ferris P."/>
            <person name="Lindquist E."/>
            <person name="Shapiro H."/>
            <person name="Lucas S.M."/>
            <person name="Grimwood J."/>
            <person name="Schmutz J."/>
            <person name="Cardol P."/>
            <person name="Cerutti H."/>
            <person name="Chanfreau G."/>
            <person name="Chen C.L."/>
            <person name="Cognat V."/>
            <person name="Croft M.T."/>
            <person name="Dent R."/>
            <person name="Dutcher S."/>
            <person name="Fernandez E."/>
            <person name="Fukuzawa H."/>
            <person name="Gonzalez-Ballester D."/>
            <person name="Gonzalez-Halphen D."/>
            <person name="Hallmann A."/>
            <person name="Hanikenne M."/>
            <person name="Hippler M."/>
            <person name="Inwood W."/>
            <person name="Jabbari K."/>
            <person name="Kalanon M."/>
            <person name="Kuras R."/>
            <person name="Lefebvre P.A."/>
            <person name="Lemaire S.D."/>
            <person name="Lobanov A.V."/>
            <person name="Lohr M."/>
            <person name="Manuell A."/>
            <person name="Meier I."/>
            <person name="Mets L."/>
            <person name="Mittag M."/>
            <person name="Mittelmeier T."/>
            <person name="Moroney J.V."/>
            <person name="Moseley J."/>
            <person name="Napoli C."/>
            <person name="Nedelcu A.M."/>
            <person name="Niyogi K."/>
            <person name="Novoselov S.V."/>
            <person name="Paulsen I.T."/>
            <person name="Pazour G."/>
            <person name="Purton S."/>
            <person name="Ral J.P."/>
            <person name="Riano-Pachon D.M."/>
            <person name="Riekhof W."/>
            <person name="Rymarquis L."/>
            <person name="Schroda M."/>
            <person name="Stern D."/>
            <person name="Umen J."/>
            <person name="Willows R."/>
            <person name="Wilson N."/>
            <person name="Zimmer S.L."/>
            <person name="Allmer J."/>
            <person name="Balk J."/>
            <person name="Bisova K."/>
            <person name="Chen C.J."/>
            <person name="Elias M."/>
            <person name="Gendler K."/>
            <person name="Hauser C."/>
            <person name="Lamb M.R."/>
            <person name="Ledford H."/>
            <person name="Long J.C."/>
            <person name="Minagawa J."/>
            <person name="Page M.D."/>
            <person name="Pan J."/>
            <person name="Pootakham W."/>
            <person name="Roje S."/>
            <person name="Rose A."/>
            <person name="Stahlberg E."/>
            <person name="Terauchi A.M."/>
            <person name="Yang P."/>
            <person name="Ball S."/>
            <person name="Bowler C."/>
            <person name="Dieckmann C.L."/>
            <person name="Gladyshev V.N."/>
            <person name="Green P."/>
            <person name="Jorgensen R."/>
            <person name="Mayfield S."/>
            <person name="Mueller-Roeber B."/>
            <person name="Rajamani S."/>
            <person name="Sayre R.T."/>
            <person name="Brokstein P."/>
            <person name="Dubchak I."/>
            <person name="Goodstein D."/>
            <person name="Hornick L."/>
            <person name="Huang Y.W."/>
            <person name="Jhaveri J."/>
            <person name="Luo Y."/>
            <person name="Martinez D."/>
            <person name="Ngau W.C."/>
            <person name="Otillar B."/>
            <person name="Poliakov A."/>
            <person name="Porter A."/>
            <person name="Szajkowski L."/>
            <person name="Werner G."/>
            <person name="Zhou K."/>
            <person name="Grigoriev I.V."/>
            <person name="Rokhsar D.S."/>
            <person name="Grossman A.R."/>
        </authorList>
    </citation>
    <scope>NUCLEOTIDE SEQUENCE [LARGE SCALE GENOMIC DNA]</scope>
    <source>
        <strain evidence="4">CC-503</strain>
    </source>
</reference>
<feature type="region of interest" description="Disordered" evidence="1">
    <location>
        <begin position="496"/>
        <end position="516"/>
    </location>
</feature>
<dbReference type="RefSeq" id="XP_001696017.2">
    <property type="nucleotide sequence ID" value="XM_001695965.2"/>
</dbReference>